<keyword evidence="1" id="KW-0805">Transcription regulation</keyword>
<evidence type="ECO:0000313" key="6">
    <source>
        <dbReference type="Proteomes" id="UP000679848"/>
    </source>
</evidence>
<dbReference type="Gene3D" id="1.20.120.530">
    <property type="entry name" value="GntR ligand-binding domain-like"/>
    <property type="match status" value="1"/>
</dbReference>
<dbReference type="PROSITE" id="PS50949">
    <property type="entry name" value="HTH_GNTR"/>
    <property type="match status" value="1"/>
</dbReference>
<reference evidence="5" key="1">
    <citation type="submission" date="2020-09" db="EMBL/GenBank/DDBJ databases">
        <title>New species isolated from human feces.</title>
        <authorList>
            <person name="Kitahara M."/>
            <person name="Shigeno Y."/>
            <person name="Shime M."/>
            <person name="Matsumoto Y."/>
            <person name="Nakamura S."/>
            <person name="Motooka D."/>
            <person name="Fukuoka S."/>
            <person name="Nishikawa H."/>
            <person name="Benno Y."/>
        </authorList>
    </citation>
    <scope>NUCLEOTIDE SEQUENCE</scope>
    <source>
        <strain evidence="5">MM59</strain>
    </source>
</reference>
<dbReference type="Gene3D" id="1.10.10.10">
    <property type="entry name" value="Winged helix-like DNA-binding domain superfamily/Winged helix DNA-binding domain"/>
    <property type="match status" value="1"/>
</dbReference>
<organism evidence="5 6">
    <name type="scientific">Pusillibacter faecalis</name>
    <dbReference type="NCBI Taxonomy" id="2714358"/>
    <lineage>
        <taxon>Bacteria</taxon>
        <taxon>Bacillati</taxon>
        <taxon>Bacillota</taxon>
        <taxon>Clostridia</taxon>
        <taxon>Eubacteriales</taxon>
        <taxon>Oscillospiraceae</taxon>
        <taxon>Pusillibacter</taxon>
    </lineage>
</organism>
<dbReference type="InterPro" id="IPR036390">
    <property type="entry name" value="WH_DNA-bd_sf"/>
</dbReference>
<evidence type="ECO:0000256" key="1">
    <source>
        <dbReference type="ARBA" id="ARBA00023015"/>
    </source>
</evidence>
<dbReference type="SUPFAM" id="SSF46785">
    <property type="entry name" value="Winged helix' DNA-binding domain"/>
    <property type="match status" value="1"/>
</dbReference>
<dbReference type="PANTHER" id="PTHR43537">
    <property type="entry name" value="TRANSCRIPTIONAL REGULATOR, GNTR FAMILY"/>
    <property type="match status" value="1"/>
</dbReference>
<accession>A0A810Q7C7</accession>
<dbReference type="GO" id="GO:0003677">
    <property type="term" value="F:DNA binding"/>
    <property type="evidence" value="ECO:0007669"/>
    <property type="project" value="UniProtKB-KW"/>
</dbReference>
<dbReference type="PRINTS" id="PR00035">
    <property type="entry name" value="HTHGNTR"/>
</dbReference>
<feature type="domain" description="HTH gntR-type" evidence="4">
    <location>
        <begin position="15"/>
        <end position="83"/>
    </location>
</feature>
<dbReference type="KEGG" id="pfaa:MM59RIKEN_13590"/>
<dbReference type="InterPro" id="IPR036388">
    <property type="entry name" value="WH-like_DNA-bd_sf"/>
</dbReference>
<dbReference type="SMART" id="SM00895">
    <property type="entry name" value="FCD"/>
    <property type="match status" value="1"/>
</dbReference>
<sequence length="239" mass="27413">MSAGMEYTLKPIGQQSVVWNVIDQLTQAMTMGKLRPGDKIPTETELSESLQVSRNSVREAVKILVAYGILEIRRAEGTFIRSGVSQQMLNPLIYGIMFTQGDSYRQLKEFRQMIEIAALRLAIRHKTEEKLAELKQVFEDFIQELVAESPSLEVVMQKDMAFHMEIAAISDNVLMQEVSRLLFTLTTAKRTEVTKRLLEHDRHYLIESHTRTYEAVVHGDSRTCEDQLEAVIRPDYYGD</sequence>
<evidence type="ECO:0000256" key="2">
    <source>
        <dbReference type="ARBA" id="ARBA00023125"/>
    </source>
</evidence>
<dbReference type="InterPro" id="IPR008920">
    <property type="entry name" value="TF_FadR/GntR_C"/>
</dbReference>
<evidence type="ECO:0000256" key="3">
    <source>
        <dbReference type="ARBA" id="ARBA00023163"/>
    </source>
</evidence>
<dbReference type="PANTHER" id="PTHR43537:SF5">
    <property type="entry name" value="UXU OPERON TRANSCRIPTIONAL REGULATOR"/>
    <property type="match status" value="1"/>
</dbReference>
<keyword evidence="2" id="KW-0238">DNA-binding</keyword>
<keyword evidence="3" id="KW-0804">Transcription</keyword>
<dbReference type="SUPFAM" id="SSF48008">
    <property type="entry name" value="GntR ligand-binding domain-like"/>
    <property type="match status" value="1"/>
</dbReference>
<evidence type="ECO:0000313" key="5">
    <source>
        <dbReference type="EMBL" id="BCK84040.1"/>
    </source>
</evidence>
<gene>
    <name evidence="5" type="ORF">MM59RIKEN_13590</name>
</gene>
<dbReference type="GO" id="GO:0003700">
    <property type="term" value="F:DNA-binding transcription factor activity"/>
    <property type="evidence" value="ECO:0007669"/>
    <property type="project" value="InterPro"/>
</dbReference>
<dbReference type="InterPro" id="IPR000524">
    <property type="entry name" value="Tscrpt_reg_HTH_GntR"/>
</dbReference>
<dbReference type="AlphaFoldDB" id="A0A810Q7C7"/>
<evidence type="ECO:0000259" key="4">
    <source>
        <dbReference type="PROSITE" id="PS50949"/>
    </source>
</evidence>
<dbReference type="CDD" id="cd07377">
    <property type="entry name" value="WHTH_GntR"/>
    <property type="match status" value="1"/>
</dbReference>
<dbReference type="Pfam" id="PF00392">
    <property type="entry name" value="GntR"/>
    <property type="match status" value="1"/>
</dbReference>
<dbReference type="Pfam" id="PF07729">
    <property type="entry name" value="FCD"/>
    <property type="match status" value="1"/>
</dbReference>
<keyword evidence="6" id="KW-1185">Reference proteome</keyword>
<dbReference type="Proteomes" id="UP000679848">
    <property type="component" value="Chromosome"/>
</dbReference>
<dbReference type="RefSeq" id="WP_187029892.1">
    <property type="nucleotide sequence ID" value="NZ_AP023420.1"/>
</dbReference>
<protein>
    <submittedName>
        <fullName evidence="5">GntR family transcriptional regulator</fullName>
    </submittedName>
</protein>
<dbReference type="SMART" id="SM00345">
    <property type="entry name" value="HTH_GNTR"/>
    <property type="match status" value="1"/>
</dbReference>
<dbReference type="EMBL" id="AP023420">
    <property type="protein sequence ID" value="BCK84040.1"/>
    <property type="molecule type" value="Genomic_DNA"/>
</dbReference>
<dbReference type="InterPro" id="IPR011711">
    <property type="entry name" value="GntR_C"/>
</dbReference>
<proteinExistence type="predicted"/>
<name>A0A810Q7C7_9FIRM</name>